<dbReference type="EMBL" id="LUUJ01000049">
    <property type="protein sequence ID" value="OAI19322.1"/>
    <property type="molecule type" value="Genomic_DNA"/>
</dbReference>
<keyword evidence="1" id="KW-0472">Membrane</keyword>
<keyword evidence="1" id="KW-0812">Transmembrane</keyword>
<sequence length="124" mass="14101">MKKTPNHAATTKSSDAKAVGLIGTILISIIQPITFPDIFSSVKQGIVSAIPIFSIWIANTVIWIWGYCKPENIDGIRVRRALDKKEKEIKRRLNDPDLSEDAKQKLQKLYDEIVIKRINTFDHL</sequence>
<comment type="caution">
    <text evidence="2">The sequence shown here is derived from an EMBL/GenBank/DDBJ whole genome shotgun (WGS) entry which is preliminary data.</text>
</comment>
<accession>A0A177NNA4</accession>
<evidence type="ECO:0000313" key="2">
    <source>
        <dbReference type="EMBL" id="OAI19322.1"/>
    </source>
</evidence>
<dbReference type="Proteomes" id="UP000077857">
    <property type="component" value="Unassembled WGS sequence"/>
</dbReference>
<proteinExistence type="predicted"/>
<evidence type="ECO:0000313" key="3">
    <source>
        <dbReference type="Proteomes" id="UP000077857"/>
    </source>
</evidence>
<gene>
    <name evidence="2" type="ORF">A1507_07105</name>
</gene>
<name>A0A177NNA4_9GAMM</name>
<dbReference type="RefSeq" id="WP_064039520.1">
    <property type="nucleotide sequence ID" value="NZ_LUUJ01000049.1"/>
</dbReference>
<feature type="transmembrane region" description="Helical" evidence="1">
    <location>
        <begin position="21"/>
        <end position="39"/>
    </location>
</feature>
<dbReference type="AlphaFoldDB" id="A0A177NNA4"/>
<organism evidence="2 3">
    <name type="scientific">Methylomonas koyamae</name>
    <dbReference type="NCBI Taxonomy" id="702114"/>
    <lineage>
        <taxon>Bacteria</taxon>
        <taxon>Pseudomonadati</taxon>
        <taxon>Pseudomonadota</taxon>
        <taxon>Gammaproteobacteria</taxon>
        <taxon>Methylococcales</taxon>
        <taxon>Methylococcaceae</taxon>
        <taxon>Methylomonas</taxon>
    </lineage>
</organism>
<evidence type="ECO:0000256" key="1">
    <source>
        <dbReference type="SAM" id="Phobius"/>
    </source>
</evidence>
<reference evidence="2 3" key="1">
    <citation type="submission" date="2016-03" db="EMBL/GenBank/DDBJ databases">
        <authorList>
            <person name="Ploux O."/>
        </authorList>
    </citation>
    <scope>NUCLEOTIDE SEQUENCE [LARGE SCALE GENOMIC DNA]</scope>
    <source>
        <strain evidence="2 3">R-45378</strain>
    </source>
</reference>
<keyword evidence="1" id="KW-1133">Transmembrane helix</keyword>
<feature type="transmembrane region" description="Helical" evidence="1">
    <location>
        <begin position="45"/>
        <end position="67"/>
    </location>
</feature>
<protein>
    <submittedName>
        <fullName evidence="2">Uncharacterized protein</fullName>
    </submittedName>
</protein>